<dbReference type="InterPro" id="IPR013766">
    <property type="entry name" value="Thioredoxin_domain"/>
</dbReference>
<evidence type="ECO:0000256" key="3">
    <source>
        <dbReference type="ARBA" id="ARBA00023157"/>
    </source>
</evidence>
<dbReference type="KEGG" id="hdi:HDIA_1488"/>
<dbReference type="RefSeq" id="WP_245884192.1">
    <property type="nucleotide sequence ID" value="NZ_LT960614.1"/>
</dbReference>
<dbReference type="InterPro" id="IPR001853">
    <property type="entry name" value="DSBA-like_thioredoxin_dom"/>
</dbReference>
<dbReference type="Proteomes" id="UP000223606">
    <property type="component" value="Chromosome 1"/>
</dbReference>
<evidence type="ECO:0000313" key="8">
    <source>
        <dbReference type="Proteomes" id="UP000223606"/>
    </source>
</evidence>
<keyword evidence="1 5" id="KW-0732">Signal</keyword>
<dbReference type="PANTHER" id="PTHR13887">
    <property type="entry name" value="GLUTATHIONE S-TRANSFERASE KAPPA"/>
    <property type="match status" value="1"/>
</dbReference>
<dbReference type="SUPFAM" id="SSF52833">
    <property type="entry name" value="Thioredoxin-like"/>
    <property type="match status" value="1"/>
</dbReference>
<evidence type="ECO:0000256" key="4">
    <source>
        <dbReference type="ARBA" id="ARBA00023284"/>
    </source>
</evidence>
<protein>
    <submittedName>
        <fullName evidence="7">Thiol:disulfide interchange protein DsbA</fullName>
    </submittedName>
</protein>
<gene>
    <name evidence="7" type="primary">dsbA</name>
    <name evidence="7" type="ORF">HDIA_1488</name>
</gene>
<dbReference type="AlphaFoldDB" id="A0A2C9D4B7"/>
<keyword evidence="8" id="KW-1185">Reference proteome</keyword>
<feature type="signal peptide" evidence="5">
    <location>
        <begin position="1"/>
        <end position="23"/>
    </location>
</feature>
<evidence type="ECO:0000313" key="7">
    <source>
        <dbReference type="EMBL" id="SON55029.1"/>
    </source>
</evidence>
<dbReference type="Gene3D" id="3.40.30.10">
    <property type="entry name" value="Glutaredoxin"/>
    <property type="match status" value="1"/>
</dbReference>
<dbReference type="GO" id="GO:0016491">
    <property type="term" value="F:oxidoreductase activity"/>
    <property type="evidence" value="ECO:0007669"/>
    <property type="project" value="UniProtKB-KW"/>
</dbReference>
<accession>A0A2C9D4B7</accession>
<evidence type="ECO:0000256" key="5">
    <source>
        <dbReference type="SAM" id="SignalP"/>
    </source>
</evidence>
<name>A0A2C9D4B7_9HYPH</name>
<dbReference type="Pfam" id="PF01323">
    <property type="entry name" value="DSBA"/>
    <property type="match status" value="1"/>
</dbReference>
<dbReference type="PROSITE" id="PS51352">
    <property type="entry name" value="THIOREDOXIN_2"/>
    <property type="match status" value="1"/>
</dbReference>
<sequence>MRMIVAALAALVAAVAVPVAALAQDAGNVTLSQEAVFFDPAAPVLGNPEGDVTIVEFFDYQCPYCKKMHPDLMDVVKTDGNVRLVMKDWPIFGPASEYAARMAVAASYQDAYGKANDALMAEKGKLTDDAVDRILGDAGIDVDRARKDLKANKTAIEALLSRNDQQATAFNFPGTPGLVVERFIFWGTLDRTGLLQAISDARKAQAAKK</sequence>
<reference evidence="8" key="1">
    <citation type="submission" date="2017-09" db="EMBL/GenBank/DDBJ databases">
        <title>Genome sequence of Nannocystis excedens DSM 71.</title>
        <authorList>
            <person name="Blom J."/>
        </authorList>
    </citation>
    <scope>NUCLEOTIDE SEQUENCE [LARGE SCALE GENOMIC DNA]</scope>
    <source>
        <strain evidence="8">type strain: E19</strain>
    </source>
</reference>
<keyword evidence="2" id="KW-0560">Oxidoreductase</keyword>
<feature type="chain" id="PRO_5013265538" evidence="5">
    <location>
        <begin position="24"/>
        <end position="209"/>
    </location>
</feature>
<proteinExistence type="predicted"/>
<dbReference type="CDD" id="cd03023">
    <property type="entry name" value="DsbA_Com1_like"/>
    <property type="match status" value="1"/>
</dbReference>
<evidence type="ECO:0000256" key="1">
    <source>
        <dbReference type="ARBA" id="ARBA00022729"/>
    </source>
</evidence>
<keyword evidence="3" id="KW-1015">Disulfide bond</keyword>
<evidence type="ECO:0000256" key="2">
    <source>
        <dbReference type="ARBA" id="ARBA00023002"/>
    </source>
</evidence>
<organism evidence="7 8">
    <name type="scientific">Hartmannibacter diazotrophicus</name>
    <dbReference type="NCBI Taxonomy" id="1482074"/>
    <lineage>
        <taxon>Bacteria</taxon>
        <taxon>Pseudomonadati</taxon>
        <taxon>Pseudomonadota</taxon>
        <taxon>Alphaproteobacteria</taxon>
        <taxon>Hyphomicrobiales</taxon>
        <taxon>Pleomorphomonadaceae</taxon>
        <taxon>Hartmannibacter</taxon>
    </lineage>
</organism>
<feature type="domain" description="Thioredoxin" evidence="6">
    <location>
        <begin position="11"/>
        <end position="154"/>
    </location>
</feature>
<dbReference type="PANTHER" id="PTHR13887:SF14">
    <property type="entry name" value="DISULFIDE BOND FORMATION PROTEIN D"/>
    <property type="match status" value="1"/>
</dbReference>
<dbReference type="InterPro" id="IPR036249">
    <property type="entry name" value="Thioredoxin-like_sf"/>
</dbReference>
<dbReference type="EMBL" id="LT960614">
    <property type="protein sequence ID" value="SON55029.1"/>
    <property type="molecule type" value="Genomic_DNA"/>
</dbReference>
<keyword evidence="4" id="KW-0676">Redox-active center</keyword>
<evidence type="ECO:0000259" key="6">
    <source>
        <dbReference type="PROSITE" id="PS51352"/>
    </source>
</evidence>